<keyword evidence="3" id="KW-0418">Kinase</keyword>
<dbReference type="PANTHER" id="PTHR43289">
    <property type="entry name" value="MITOGEN-ACTIVATED PROTEIN KINASE KINASE KINASE 20-RELATED"/>
    <property type="match status" value="1"/>
</dbReference>
<organism evidence="7 8">
    <name type="scientific">Sorangium atrum</name>
    <dbReference type="NCBI Taxonomy" id="2995308"/>
    <lineage>
        <taxon>Bacteria</taxon>
        <taxon>Pseudomonadati</taxon>
        <taxon>Myxococcota</taxon>
        <taxon>Polyangia</taxon>
        <taxon>Polyangiales</taxon>
        <taxon>Polyangiaceae</taxon>
        <taxon>Sorangium</taxon>
    </lineage>
</organism>
<evidence type="ECO:0000313" key="8">
    <source>
        <dbReference type="Proteomes" id="UP001217485"/>
    </source>
</evidence>
<dbReference type="Gene3D" id="1.25.40.10">
    <property type="entry name" value="Tetratricopeptide repeat domain"/>
    <property type="match status" value="1"/>
</dbReference>
<evidence type="ECO:0000256" key="1">
    <source>
        <dbReference type="ARBA" id="ARBA00022679"/>
    </source>
</evidence>
<dbReference type="CDD" id="cd14014">
    <property type="entry name" value="STKc_PknB_like"/>
    <property type="match status" value="1"/>
</dbReference>
<reference evidence="7 8" key="1">
    <citation type="submission" date="2023-01" db="EMBL/GenBank/DDBJ databases">
        <title>Minimal conservation of predation-associated metabolite biosynthetic gene clusters underscores biosynthetic potential of Myxococcota including descriptions for ten novel species: Archangium lansinium sp. nov., Myxococcus landrumus sp. nov., Nannocystis bai.</title>
        <authorList>
            <person name="Ahearne A."/>
            <person name="Stevens C."/>
            <person name="Dowd S."/>
        </authorList>
    </citation>
    <scope>NUCLEOTIDE SEQUENCE [LARGE SCALE GENOMIC DNA]</scope>
    <source>
        <strain evidence="7 8">WIWO2</strain>
    </source>
</reference>
<dbReference type="SUPFAM" id="SSF56112">
    <property type="entry name" value="Protein kinase-like (PK-like)"/>
    <property type="match status" value="1"/>
</dbReference>
<evidence type="ECO:0000256" key="4">
    <source>
        <dbReference type="ARBA" id="ARBA00022840"/>
    </source>
</evidence>
<dbReference type="Proteomes" id="UP001217485">
    <property type="component" value="Unassembled WGS sequence"/>
</dbReference>
<accession>A0ABT5C9K6</accession>
<comment type="caution">
    <text evidence="7">The sequence shown here is derived from an EMBL/GenBank/DDBJ whole genome shotgun (WGS) entry which is preliminary data.</text>
</comment>
<name>A0ABT5C9K6_9BACT</name>
<keyword evidence="4" id="KW-0067">ATP-binding</keyword>
<dbReference type="PROSITE" id="PS50011">
    <property type="entry name" value="PROTEIN_KINASE_DOM"/>
    <property type="match status" value="1"/>
</dbReference>
<evidence type="ECO:0000256" key="3">
    <source>
        <dbReference type="ARBA" id="ARBA00022777"/>
    </source>
</evidence>
<dbReference type="Pfam" id="PF13191">
    <property type="entry name" value="AAA_16"/>
    <property type="match status" value="1"/>
</dbReference>
<keyword evidence="8" id="KW-1185">Reference proteome</keyword>
<dbReference type="RefSeq" id="WP_272101266.1">
    <property type="nucleotide sequence ID" value="NZ_JAQNDK010000004.1"/>
</dbReference>
<dbReference type="InterPro" id="IPR000719">
    <property type="entry name" value="Prot_kinase_dom"/>
</dbReference>
<evidence type="ECO:0000259" key="6">
    <source>
        <dbReference type="PROSITE" id="PS50011"/>
    </source>
</evidence>
<dbReference type="InterPro" id="IPR011009">
    <property type="entry name" value="Kinase-like_dom_sf"/>
</dbReference>
<sequence length="1215" mass="128472">MSPNSSGAPLGQGASLGPFRLVRQLGSGGFAPVWLAEEVYEGRKLRDVAIKLFFVPEQLAGSSDATAAWRDTILDEAQALCRVEHPNVVRFYSFQRDDALGVVGLVMEYVAGTSLDELSREAGRLPERVVLEAASAVAWALSAVHTAGLVHRDVKPANVVRGLGVYKLIDFGISGGNARSWVEGGRTAPTGPPPTVAVDGYSGTVLAEEPAGATMTLSVPVVAGGVRELGSVLAGTPGYIAPECAVGQSATPASDLYALGVLIFRLRTGSLPAEIERRSGEQAHWLFVPRRPAPPLEALVPDPTTATGLLSRLTATLIALDPQSRPRHADQVARELDRILAALDPELAPPGSKEGSQPPVRGSERSARPLSEDRPARPLPEDRPPRPPLEDRPARPPLLGRRAELDAIARAAQAAQEGRVRGIVVGGHQGIGRSRLLDAAVERTGWDLRHVVRLRCLPERRSPFYPLRRAAEELVESDVPELRALPAALERALSPALLPSADEVAHTVEAIEDALLRASAREPLLLLVDDLQWADAATLELIKLLLRRAAAEGQGRLLVVAAARSEPSRPAPLRALLGEVRARVCPGVAYLGLAPLDLEAAAELAQAVGRGLHLEGTLGGAAAPAAPLAPALERAVVATSGGVPFYIVHALMAWHESGALALGDGSLCAADDRALRGEVPGVADLLEARVASFAADSAAERSALRTLAAVALCGGGLGVDVLLRVVGDDERAEAALEALVGAGVLTASGDAQEYSFPQEMLRQAALHLTQRRPWFQRLHRALLDALAEGAQGRVDAGLLGAGYERLGAVAEARRWLGRAMAEAAAAGLFEEAAALADRLAALAADPEARAGLEIDAVRALIQGRKLEEASRRLVRFSEHAVVARGGPLDVRRRIHRLEVARGLSEAGADDPGLLADADALGEAALRCEARMALAGVAAGDRAMELAGEAVELAAGAGPAAELAARVLRCELNYAQNRRDHGLLERDLQRALAIAAPLASAWHRVHIGGDLAVLEAELGRTGVAIDRLRRLVAEAEQQGMRGQLRLLLQNLSAFLMREGRAAEAAEVAQRTAELAAQDGDPALRAAALSLLAAALTRAGRPAAALESADQAEQLQRARGDRYHALTLLRRAEIHWELERVGDALEDAVEARRVAEEHGDDSIAAGARLWAALRRAQLGKIDTERRRLVGEVRASSPRVIGLLRGLLPEMAAWLDEG</sequence>
<dbReference type="Gene3D" id="3.30.200.20">
    <property type="entry name" value="Phosphorylase Kinase, domain 1"/>
    <property type="match status" value="1"/>
</dbReference>
<dbReference type="SUPFAM" id="SSF52540">
    <property type="entry name" value="P-loop containing nucleoside triphosphate hydrolases"/>
    <property type="match status" value="1"/>
</dbReference>
<dbReference type="SMART" id="SM00220">
    <property type="entry name" value="S_TKc"/>
    <property type="match status" value="1"/>
</dbReference>
<dbReference type="InterPro" id="IPR041664">
    <property type="entry name" value="AAA_16"/>
</dbReference>
<gene>
    <name evidence="7" type="ORF">POL72_35635</name>
</gene>
<keyword evidence="1" id="KW-0808">Transferase</keyword>
<dbReference type="SUPFAM" id="SSF48452">
    <property type="entry name" value="TPR-like"/>
    <property type="match status" value="1"/>
</dbReference>
<evidence type="ECO:0000313" key="7">
    <source>
        <dbReference type="EMBL" id="MDC0683116.1"/>
    </source>
</evidence>
<dbReference type="Pfam" id="PF00069">
    <property type="entry name" value="Pkinase"/>
    <property type="match status" value="1"/>
</dbReference>
<proteinExistence type="predicted"/>
<evidence type="ECO:0000256" key="5">
    <source>
        <dbReference type="SAM" id="MobiDB-lite"/>
    </source>
</evidence>
<evidence type="ECO:0000256" key="2">
    <source>
        <dbReference type="ARBA" id="ARBA00022741"/>
    </source>
</evidence>
<dbReference type="InterPro" id="IPR027417">
    <property type="entry name" value="P-loop_NTPase"/>
</dbReference>
<dbReference type="InterPro" id="IPR011990">
    <property type="entry name" value="TPR-like_helical_dom_sf"/>
</dbReference>
<keyword evidence="2" id="KW-0547">Nucleotide-binding</keyword>
<protein>
    <submittedName>
        <fullName evidence="7">AAA family ATPase</fullName>
    </submittedName>
</protein>
<dbReference type="EMBL" id="JAQNDK010000004">
    <property type="protein sequence ID" value="MDC0683116.1"/>
    <property type="molecule type" value="Genomic_DNA"/>
</dbReference>
<dbReference type="PANTHER" id="PTHR43289:SF34">
    <property type="entry name" value="SERINE_THREONINE-PROTEIN KINASE YBDM-RELATED"/>
    <property type="match status" value="1"/>
</dbReference>
<feature type="domain" description="Protein kinase" evidence="6">
    <location>
        <begin position="19"/>
        <end position="340"/>
    </location>
</feature>
<feature type="region of interest" description="Disordered" evidence="5">
    <location>
        <begin position="343"/>
        <end position="397"/>
    </location>
</feature>
<feature type="compositionally biased region" description="Basic and acidic residues" evidence="5">
    <location>
        <begin position="362"/>
        <end position="394"/>
    </location>
</feature>
<dbReference type="Gene3D" id="1.10.510.10">
    <property type="entry name" value="Transferase(Phosphotransferase) domain 1"/>
    <property type="match status" value="1"/>
</dbReference>